<dbReference type="GO" id="GO:0016747">
    <property type="term" value="F:acyltransferase activity, transferring groups other than amino-acyl groups"/>
    <property type="evidence" value="ECO:0007669"/>
    <property type="project" value="InterPro"/>
</dbReference>
<evidence type="ECO:0000313" key="2">
    <source>
        <dbReference type="EMBL" id="KAJ5329453.1"/>
    </source>
</evidence>
<protein>
    <submittedName>
        <fullName evidence="2">Acyl-CoA N-acyltransferase</fullName>
    </submittedName>
</protein>
<dbReference type="InterPro" id="IPR000182">
    <property type="entry name" value="GNAT_dom"/>
</dbReference>
<organism evidence="2 3">
    <name type="scientific">Penicillium brevicompactum</name>
    <dbReference type="NCBI Taxonomy" id="5074"/>
    <lineage>
        <taxon>Eukaryota</taxon>
        <taxon>Fungi</taxon>
        <taxon>Dikarya</taxon>
        <taxon>Ascomycota</taxon>
        <taxon>Pezizomycotina</taxon>
        <taxon>Eurotiomycetes</taxon>
        <taxon>Eurotiomycetidae</taxon>
        <taxon>Eurotiales</taxon>
        <taxon>Aspergillaceae</taxon>
        <taxon>Penicillium</taxon>
    </lineage>
</organism>
<dbReference type="Gene3D" id="3.40.630.30">
    <property type="match status" value="1"/>
</dbReference>
<dbReference type="AlphaFoldDB" id="A0A9W9QCB9"/>
<evidence type="ECO:0000313" key="3">
    <source>
        <dbReference type="Proteomes" id="UP001147695"/>
    </source>
</evidence>
<dbReference type="EMBL" id="JAPZBQ010000005">
    <property type="protein sequence ID" value="KAJ5329453.1"/>
    <property type="molecule type" value="Genomic_DNA"/>
</dbReference>
<proteinExistence type="predicted"/>
<gene>
    <name evidence="2" type="ORF">N7452_009843</name>
</gene>
<evidence type="ECO:0000259" key="1">
    <source>
        <dbReference type="Pfam" id="PF00583"/>
    </source>
</evidence>
<dbReference type="Proteomes" id="UP001147695">
    <property type="component" value="Unassembled WGS sequence"/>
</dbReference>
<accession>A0A9W9QCB9</accession>
<feature type="domain" description="N-acetyltransferase" evidence="1">
    <location>
        <begin position="117"/>
        <end position="183"/>
    </location>
</feature>
<reference evidence="2" key="1">
    <citation type="submission" date="2022-12" db="EMBL/GenBank/DDBJ databases">
        <authorList>
            <person name="Petersen C."/>
        </authorList>
    </citation>
    <scope>NUCLEOTIDE SEQUENCE</scope>
    <source>
        <strain evidence="2">IBT 35673</strain>
    </source>
</reference>
<dbReference type="PANTHER" id="PTHR43617:SF34">
    <property type="entry name" value="PUTATIVE-RELATED"/>
    <property type="match status" value="1"/>
</dbReference>
<dbReference type="InterPro" id="IPR016181">
    <property type="entry name" value="Acyl_CoA_acyltransferase"/>
</dbReference>
<comment type="caution">
    <text evidence="2">The sequence shown here is derived from an EMBL/GenBank/DDBJ whole genome shotgun (WGS) entry which is preliminary data.</text>
</comment>
<dbReference type="PANTHER" id="PTHR43617">
    <property type="entry name" value="L-AMINO ACID N-ACETYLTRANSFERASE"/>
    <property type="match status" value="1"/>
</dbReference>
<dbReference type="CDD" id="cd04301">
    <property type="entry name" value="NAT_SF"/>
    <property type="match status" value="1"/>
</dbReference>
<dbReference type="Pfam" id="PF00583">
    <property type="entry name" value="Acetyltransf_1"/>
    <property type="match status" value="1"/>
</dbReference>
<name>A0A9W9QCB9_PENBR</name>
<reference evidence="2" key="2">
    <citation type="journal article" date="2023" name="IMA Fungus">
        <title>Comparative genomic study of the Penicillium genus elucidates a diverse pangenome and 15 lateral gene transfer events.</title>
        <authorList>
            <person name="Petersen C."/>
            <person name="Sorensen T."/>
            <person name="Nielsen M.R."/>
            <person name="Sondergaard T.E."/>
            <person name="Sorensen J.L."/>
            <person name="Fitzpatrick D.A."/>
            <person name="Frisvad J.C."/>
            <person name="Nielsen K.L."/>
        </authorList>
    </citation>
    <scope>NUCLEOTIDE SEQUENCE</scope>
    <source>
        <strain evidence="2">IBT 35673</strain>
    </source>
</reference>
<sequence>MESKTKFSYSYFHISKEDGVAISAQNHRTLRLKALETSPASFSSTHEIESKFTDIDWQNLITAPDRVIFVCAATPLNPDDSQAGEPEWIGQVTLRGPLSEEAFTLPEEAGQPPQRPDEEEERWQMLSLFTLPEHRGLGLGAKLCQSAMDYLQSYRSSPRTVQVRLIIKAGNHVTIKFYERLGFVSAGMATLVEALIANGDEGLLPDDVSSAKWSDRFGLIMNTRLSR</sequence>
<dbReference type="InterPro" id="IPR050276">
    <property type="entry name" value="MshD_Acetyltransferase"/>
</dbReference>
<dbReference type="SUPFAM" id="SSF55729">
    <property type="entry name" value="Acyl-CoA N-acyltransferases (Nat)"/>
    <property type="match status" value="1"/>
</dbReference>